<reference evidence="1 2" key="1">
    <citation type="submission" date="2019-02" db="EMBL/GenBank/DDBJ databases">
        <title>Genome sequencing of the rare red list fungi Dentipellis fragilis.</title>
        <authorList>
            <person name="Buettner E."/>
            <person name="Kellner H."/>
        </authorList>
    </citation>
    <scope>NUCLEOTIDE SEQUENCE [LARGE SCALE GENOMIC DNA]</scope>
    <source>
        <strain evidence="1 2">DSM 105465</strain>
    </source>
</reference>
<accession>A0A4Y9YSR1</accession>
<dbReference type="OrthoDB" id="3235815at2759"/>
<evidence type="ECO:0000313" key="1">
    <source>
        <dbReference type="EMBL" id="TFY65425.1"/>
    </source>
</evidence>
<keyword evidence="2" id="KW-1185">Reference proteome</keyword>
<comment type="caution">
    <text evidence="1">The sequence shown here is derived from an EMBL/GenBank/DDBJ whole genome shotgun (WGS) entry which is preliminary data.</text>
</comment>
<evidence type="ECO:0000313" key="2">
    <source>
        <dbReference type="Proteomes" id="UP000298327"/>
    </source>
</evidence>
<name>A0A4Y9YSR1_9AGAM</name>
<sequence length="324" mass="35971">MAYHTTWCILPSELFRNTPRLQCLQLHRCGLPWGEALSLANITHFDLSIVMPHLMPTADELFDVLASMPKLQTLILDDSPPTAPASKKLVFPRLKFLALHGEAQACADVLDCLEVPPDVDLRLEVMQIDYPFDLVLSEIRLIDMIQKYCGERRSSSRSSLKNCTTSPLIILPATASASASVPIFIVFDPILIFQNKKIAHSTTSTSTGLQNPNIRNLRVGGRFNFSEQHWLATFGRMQRITSVELEGNVAYDFLDAFNASRHSGSSLVPALFPAIQDLTIIRAELGRTDENGNQKFVDILASGISLHQSAELAGERIQLSIRNC</sequence>
<dbReference type="EMBL" id="SEOQ01000336">
    <property type="protein sequence ID" value="TFY65425.1"/>
    <property type="molecule type" value="Genomic_DNA"/>
</dbReference>
<proteinExistence type="predicted"/>
<protein>
    <recommendedName>
        <fullName evidence="3">F-box domain-containing protein</fullName>
    </recommendedName>
</protein>
<dbReference type="STRING" id="205917.A0A4Y9YSR1"/>
<dbReference type="Proteomes" id="UP000298327">
    <property type="component" value="Unassembled WGS sequence"/>
</dbReference>
<dbReference type="SUPFAM" id="SSF52047">
    <property type="entry name" value="RNI-like"/>
    <property type="match status" value="1"/>
</dbReference>
<dbReference type="AlphaFoldDB" id="A0A4Y9YSR1"/>
<evidence type="ECO:0008006" key="3">
    <source>
        <dbReference type="Google" id="ProtNLM"/>
    </source>
</evidence>
<gene>
    <name evidence="1" type="ORF">EVG20_g5595</name>
</gene>
<organism evidence="1 2">
    <name type="scientific">Dentipellis fragilis</name>
    <dbReference type="NCBI Taxonomy" id="205917"/>
    <lineage>
        <taxon>Eukaryota</taxon>
        <taxon>Fungi</taxon>
        <taxon>Dikarya</taxon>
        <taxon>Basidiomycota</taxon>
        <taxon>Agaricomycotina</taxon>
        <taxon>Agaricomycetes</taxon>
        <taxon>Russulales</taxon>
        <taxon>Hericiaceae</taxon>
        <taxon>Dentipellis</taxon>
    </lineage>
</organism>